<organism evidence="1 2">
    <name type="scientific">Neorhodopirellula pilleata</name>
    <dbReference type="NCBI Taxonomy" id="2714738"/>
    <lineage>
        <taxon>Bacteria</taxon>
        <taxon>Pseudomonadati</taxon>
        <taxon>Planctomycetota</taxon>
        <taxon>Planctomycetia</taxon>
        <taxon>Pirellulales</taxon>
        <taxon>Pirellulaceae</taxon>
        <taxon>Neorhodopirellula</taxon>
    </lineage>
</organism>
<gene>
    <name evidence="1" type="ORF">Pla100_33990</name>
</gene>
<evidence type="ECO:0000313" key="1">
    <source>
        <dbReference type="EMBL" id="TWT95757.1"/>
    </source>
</evidence>
<keyword evidence="2" id="KW-1185">Reference proteome</keyword>
<dbReference type="OrthoDB" id="9931722at2"/>
<dbReference type="Proteomes" id="UP000316213">
    <property type="component" value="Unassembled WGS sequence"/>
</dbReference>
<sequence>MHKAWSDICRAKNQRRAIASVVGRLWVTFGGSSGIASAWVDAMKDASVARRVRGFESVAVMVKWLAENPEVVTNAGTLTDAELAAEATNARAGAFVELLQSDPATAADLAQRCGFELSRLDG</sequence>
<protein>
    <submittedName>
        <fullName evidence="1">Uncharacterized protein</fullName>
    </submittedName>
</protein>
<name>A0A5C6A8N6_9BACT</name>
<accession>A0A5C6A8N6</accession>
<evidence type="ECO:0000313" key="2">
    <source>
        <dbReference type="Proteomes" id="UP000316213"/>
    </source>
</evidence>
<comment type="caution">
    <text evidence="1">The sequence shown here is derived from an EMBL/GenBank/DDBJ whole genome shotgun (WGS) entry which is preliminary data.</text>
</comment>
<proteinExistence type="predicted"/>
<dbReference type="RefSeq" id="WP_146578764.1">
    <property type="nucleotide sequence ID" value="NZ_SJPM01000006.1"/>
</dbReference>
<dbReference type="EMBL" id="SJPM01000006">
    <property type="protein sequence ID" value="TWT95757.1"/>
    <property type="molecule type" value="Genomic_DNA"/>
</dbReference>
<dbReference type="AlphaFoldDB" id="A0A5C6A8N6"/>
<reference evidence="1 2" key="1">
    <citation type="submission" date="2019-02" db="EMBL/GenBank/DDBJ databases">
        <title>Deep-cultivation of Planctomycetes and their phenomic and genomic characterization uncovers novel biology.</title>
        <authorList>
            <person name="Wiegand S."/>
            <person name="Jogler M."/>
            <person name="Boedeker C."/>
            <person name="Pinto D."/>
            <person name="Vollmers J."/>
            <person name="Rivas-Marin E."/>
            <person name="Kohn T."/>
            <person name="Peeters S.H."/>
            <person name="Heuer A."/>
            <person name="Rast P."/>
            <person name="Oberbeckmann S."/>
            <person name="Bunk B."/>
            <person name="Jeske O."/>
            <person name="Meyerdierks A."/>
            <person name="Storesund J.E."/>
            <person name="Kallscheuer N."/>
            <person name="Luecker S."/>
            <person name="Lage O.M."/>
            <person name="Pohl T."/>
            <person name="Merkel B.J."/>
            <person name="Hornburger P."/>
            <person name="Mueller R.-W."/>
            <person name="Bruemmer F."/>
            <person name="Labrenz M."/>
            <person name="Spormann A.M."/>
            <person name="Op Den Camp H."/>
            <person name="Overmann J."/>
            <person name="Amann R."/>
            <person name="Jetten M.S.M."/>
            <person name="Mascher T."/>
            <person name="Medema M.H."/>
            <person name="Devos D.P."/>
            <person name="Kaster A.-K."/>
            <person name="Ovreas L."/>
            <person name="Rohde M."/>
            <person name="Galperin M.Y."/>
            <person name="Jogler C."/>
        </authorList>
    </citation>
    <scope>NUCLEOTIDE SEQUENCE [LARGE SCALE GENOMIC DNA]</scope>
    <source>
        <strain evidence="1 2">Pla100</strain>
    </source>
</reference>